<evidence type="ECO:0000256" key="2">
    <source>
        <dbReference type="ARBA" id="ARBA00011233"/>
    </source>
</evidence>
<evidence type="ECO:0000313" key="9">
    <source>
        <dbReference type="Proteomes" id="UP000544222"/>
    </source>
</evidence>
<keyword evidence="5 6" id="KW-0067">ATP-binding</keyword>
<comment type="pathway">
    <text evidence="6">Cofactor biosynthesis; adenosylcobalamin biosynthesis; adenosylcobalamin from cob(II)yrinate a,c-diamide: step 2/7.</text>
</comment>
<reference evidence="8 9" key="1">
    <citation type="submission" date="2020-08" db="EMBL/GenBank/DDBJ databases">
        <title>Genomic Encyclopedia of Type Strains, Phase IV (KMG-IV): sequencing the most valuable type-strain genomes for metagenomic binning, comparative biology and taxonomic classification.</title>
        <authorList>
            <person name="Goeker M."/>
        </authorList>
    </citation>
    <scope>NUCLEOTIDE SEQUENCE [LARGE SCALE GENOMIC DNA]</scope>
    <source>
        <strain evidence="8 9">DSM 27471</strain>
    </source>
</reference>
<comment type="caution">
    <text evidence="8">The sequence shown here is derived from an EMBL/GenBank/DDBJ whole genome shotgun (WGS) entry which is preliminary data.</text>
</comment>
<dbReference type="UniPathway" id="UPA00148">
    <property type="reaction ID" value="UER00233"/>
</dbReference>
<dbReference type="GO" id="GO:0005524">
    <property type="term" value="F:ATP binding"/>
    <property type="evidence" value="ECO:0007669"/>
    <property type="project" value="UniProtKB-UniRule"/>
</dbReference>
<dbReference type="InterPro" id="IPR036451">
    <property type="entry name" value="CblAdoTrfase-like_sf"/>
</dbReference>
<dbReference type="GO" id="GO:0009236">
    <property type="term" value="P:cobalamin biosynthetic process"/>
    <property type="evidence" value="ECO:0007669"/>
    <property type="project" value="UniProtKB-UniRule"/>
</dbReference>
<evidence type="ECO:0000256" key="1">
    <source>
        <dbReference type="ARBA" id="ARBA00007487"/>
    </source>
</evidence>
<keyword evidence="9" id="KW-1185">Reference proteome</keyword>
<keyword evidence="4 6" id="KW-0547">Nucleotide-binding</keyword>
<name>A0A7W5DQN1_9PORP</name>
<protein>
    <recommendedName>
        <fullName evidence="6">Corrinoid adenosyltransferase</fullName>
        <ecNumber evidence="6">2.5.1.17</ecNumber>
    </recommendedName>
    <alternativeName>
        <fullName evidence="6">Cob(II)alamin adenosyltransferase</fullName>
    </alternativeName>
    <alternativeName>
        <fullName evidence="6">Cob(II)yrinic acid a,c-diamide adenosyltransferase</fullName>
    </alternativeName>
    <alternativeName>
        <fullName evidence="6">Cobinamide/cobalamin adenosyltransferase</fullName>
    </alternativeName>
</protein>
<proteinExistence type="inferred from homology"/>
<dbReference type="EC" id="2.5.1.17" evidence="6"/>
<evidence type="ECO:0000256" key="5">
    <source>
        <dbReference type="ARBA" id="ARBA00022840"/>
    </source>
</evidence>
<comment type="subunit">
    <text evidence="2">Homotrimer.</text>
</comment>
<evidence type="ECO:0000256" key="4">
    <source>
        <dbReference type="ARBA" id="ARBA00022741"/>
    </source>
</evidence>
<keyword evidence="3 6" id="KW-0808">Transferase</keyword>
<dbReference type="AlphaFoldDB" id="A0A7W5DQN1"/>
<accession>A0A7W5DQN1</accession>
<dbReference type="NCBIfam" id="TIGR00636">
    <property type="entry name" value="PduO_Nterm"/>
    <property type="match status" value="1"/>
</dbReference>
<dbReference type="FunFam" id="1.20.1200.10:FF:000001">
    <property type="entry name" value="Cob(I)yrinic acid a,c-diamide adenosyltransferase"/>
    <property type="match status" value="1"/>
</dbReference>
<dbReference type="EMBL" id="JACHYB010000001">
    <property type="protein sequence ID" value="MBB3186938.1"/>
    <property type="molecule type" value="Genomic_DNA"/>
</dbReference>
<keyword evidence="6" id="KW-0169">Cobalamin biosynthesis</keyword>
<dbReference type="SUPFAM" id="SSF89028">
    <property type="entry name" value="Cobalamin adenosyltransferase-like"/>
    <property type="match status" value="1"/>
</dbReference>
<comment type="similarity">
    <text evidence="1 6">Belongs to the Cob(I)alamin adenosyltransferase family.</text>
</comment>
<feature type="domain" description="Cobalamin adenosyltransferase-like" evidence="7">
    <location>
        <begin position="3"/>
        <end position="167"/>
    </location>
</feature>
<dbReference type="Proteomes" id="UP000544222">
    <property type="component" value="Unassembled WGS sequence"/>
</dbReference>
<evidence type="ECO:0000256" key="6">
    <source>
        <dbReference type="RuleBase" id="RU366026"/>
    </source>
</evidence>
<evidence type="ECO:0000256" key="3">
    <source>
        <dbReference type="ARBA" id="ARBA00022679"/>
    </source>
</evidence>
<organism evidence="8 9">
    <name type="scientific">Microbacter margulisiae</name>
    <dbReference type="NCBI Taxonomy" id="1350067"/>
    <lineage>
        <taxon>Bacteria</taxon>
        <taxon>Pseudomonadati</taxon>
        <taxon>Bacteroidota</taxon>
        <taxon>Bacteroidia</taxon>
        <taxon>Bacteroidales</taxon>
        <taxon>Porphyromonadaceae</taxon>
        <taxon>Microbacter</taxon>
    </lineage>
</organism>
<comment type="catalytic activity">
    <reaction evidence="6">
        <text>2 cob(II)alamin + reduced [electron-transfer flavoprotein] + 2 ATP = 2 adenosylcob(III)alamin + 2 triphosphate + oxidized [electron-transfer flavoprotein] + 3 H(+)</text>
        <dbReference type="Rhea" id="RHEA:28671"/>
        <dbReference type="Rhea" id="RHEA-COMP:10685"/>
        <dbReference type="Rhea" id="RHEA-COMP:10686"/>
        <dbReference type="ChEBI" id="CHEBI:15378"/>
        <dbReference type="ChEBI" id="CHEBI:16304"/>
        <dbReference type="ChEBI" id="CHEBI:18036"/>
        <dbReference type="ChEBI" id="CHEBI:18408"/>
        <dbReference type="ChEBI" id="CHEBI:30616"/>
        <dbReference type="ChEBI" id="CHEBI:57692"/>
        <dbReference type="ChEBI" id="CHEBI:58307"/>
        <dbReference type="EC" id="2.5.1.17"/>
    </reaction>
</comment>
<comment type="catalytic activity">
    <reaction evidence="6">
        <text>2 cob(II)yrinate a,c diamide + reduced [electron-transfer flavoprotein] + 2 ATP = 2 adenosylcob(III)yrinate a,c-diamide + 2 triphosphate + oxidized [electron-transfer flavoprotein] + 3 H(+)</text>
        <dbReference type="Rhea" id="RHEA:11528"/>
        <dbReference type="Rhea" id="RHEA-COMP:10685"/>
        <dbReference type="Rhea" id="RHEA-COMP:10686"/>
        <dbReference type="ChEBI" id="CHEBI:15378"/>
        <dbReference type="ChEBI" id="CHEBI:18036"/>
        <dbReference type="ChEBI" id="CHEBI:30616"/>
        <dbReference type="ChEBI" id="CHEBI:57692"/>
        <dbReference type="ChEBI" id="CHEBI:58307"/>
        <dbReference type="ChEBI" id="CHEBI:58503"/>
        <dbReference type="ChEBI" id="CHEBI:58537"/>
        <dbReference type="EC" id="2.5.1.17"/>
    </reaction>
</comment>
<dbReference type="InterPro" id="IPR016030">
    <property type="entry name" value="CblAdoTrfase-like"/>
</dbReference>
<sequence>MKVYTKTGDSGSTGLIGGTRVSKTDERLEAYGTVDELNSNVGLLIAKLANKESIRILSKIQNLLFDLGVELATDKSHPGIKQKNDGFVKATGELESLMDVYTQQLPPLTGFILPSGSESVAQCHVCRTIARRAERRIWEVHSHYPVDKDCLVFINRLSDFFFVFARKIALDENSAEILWKSLCWY</sequence>
<dbReference type="GO" id="GO:0008817">
    <property type="term" value="F:corrinoid adenosyltransferase activity"/>
    <property type="evidence" value="ECO:0007669"/>
    <property type="project" value="UniProtKB-UniRule"/>
</dbReference>
<dbReference type="Pfam" id="PF01923">
    <property type="entry name" value="Cob_adeno_trans"/>
    <property type="match status" value="1"/>
</dbReference>
<gene>
    <name evidence="8" type="ORF">FHX64_001101</name>
</gene>
<dbReference type="PANTHER" id="PTHR12213">
    <property type="entry name" value="CORRINOID ADENOSYLTRANSFERASE"/>
    <property type="match status" value="1"/>
</dbReference>
<dbReference type="InterPro" id="IPR029499">
    <property type="entry name" value="PduO-typ"/>
</dbReference>
<dbReference type="Gene3D" id="1.20.1200.10">
    <property type="entry name" value="Cobalamin adenosyltransferase-like"/>
    <property type="match status" value="1"/>
</dbReference>
<dbReference type="RefSeq" id="WP_183412768.1">
    <property type="nucleotide sequence ID" value="NZ_JACHYB010000001.1"/>
</dbReference>
<evidence type="ECO:0000259" key="7">
    <source>
        <dbReference type="Pfam" id="PF01923"/>
    </source>
</evidence>
<evidence type="ECO:0000313" key="8">
    <source>
        <dbReference type="EMBL" id="MBB3186938.1"/>
    </source>
</evidence>
<dbReference type="PANTHER" id="PTHR12213:SF0">
    <property type="entry name" value="CORRINOID ADENOSYLTRANSFERASE MMAB"/>
    <property type="match status" value="1"/>
</dbReference>